<dbReference type="InterPro" id="IPR022643">
    <property type="entry name" value="De-COase2_C"/>
</dbReference>
<accession>A0A923DW64</accession>
<keyword evidence="2 8" id="KW-0210">Decarboxylase</keyword>
<evidence type="ECO:0000313" key="12">
    <source>
        <dbReference type="Proteomes" id="UP000601055"/>
    </source>
</evidence>
<evidence type="ECO:0000313" key="11">
    <source>
        <dbReference type="EMBL" id="MBB2145084.1"/>
    </source>
</evidence>
<dbReference type="InterPro" id="IPR029066">
    <property type="entry name" value="PLP-binding_barrel"/>
</dbReference>
<dbReference type="Gene3D" id="2.40.37.10">
    <property type="entry name" value="Lyase, Ornithine Decarboxylase, Chain A, domain 1"/>
    <property type="match status" value="1"/>
</dbReference>
<reference evidence="11" key="1">
    <citation type="submission" date="2019-11" db="EMBL/GenBank/DDBJ databases">
        <title>Description of Pedobacter sp. LMG 31464T.</title>
        <authorList>
            <person name="Carlier A."/>
            <person name="Qi S."/>
            <person name="Vandamme P."/>
        </authorList>
    </citation>
    <scope>NUCLEOTIDE SEQUENCE</scope>
    <source>
        <strain evidence="11">LMG 31464</strain>
    </source>
</reference>
<sequence>MFSDKDIAHFSKLETPFYYYDLNLLQSTLNACNKAASAYKFHVHYAMKANFNPIVLKKIEKVGFGADCVSGNEVKKALELGFAKEKVVFAGVGKSDKEINDALDNDIFCFNVESVQELSVINELAEKKGKIAKIAIRINPNVDAHTHANITTGLDENKFGVNSWDMPACADVLNISPNLQFIGIHFHIGSQITNLDVYKNLCVRVNEFATWFEDHGFKVTVLNVGGGLGIDYHNPNQQIPDFESYFKIFADFLDVKSYQEVHFELGRALVGQSASLISRVLYVKNGKKKNFIILDAGMTELMRPALYQAYHQIENISKSKIVNQKSEITKYDVVGPICESTDCFGKEVPLAETFRNDLIAIRSAGAYGEVMASHYNLRENVQTVSSEDVG</sequence>
<comment type="similarity">
    <text evidence="7">Belongs to the Orn/Lys/Arg decarboxylase class-II family.</text>
</comment>
<dbReference type="PANTHER" id="PTHR43727">
    <property type="entry name" value="DIAMINOPIMELATE DECARBOXYLASE"/>
    <property type="match status" value="1"/>
</dbReference>
<dbReference type="Proteomes" id="UP000601055">
    <property type="component" value="Unassembled WGS sequence"/>
</dbReference>
<dbReference type="GO" id="GO:0009089">
    <property type="term" value="P:lysine biosynthetic process via diaminopimelate"/>
    <property type="evidence" value="ECO:0007669"/>
    <property type="project" value="UniProtKB-UniRule"/>
</dbReference>
<gene>
    <name evidence="11" type="primary">lysA</name>
    <name evidence="11" type="ORF">GM921_06295</name>
</gene>
<keyword evidence="8" id="KW-0457">Lysine biosynthesis</keyword>
<keyword evidence="8" id="KW-0028">Amino-acid biosynthesis</keyword>
<dbReference type="InterPro" id="IPR002986">
    <property type="entry name" value="DAP_deCOOHase_LysA"/>
</dbReference>
<feature type="domain" description="Orn/DAP/Arg decarboxylase 2 N-terminal" evidence="10">
    <location>
        <begin position="32"/>
        <end position="270"/>
    </location>
</feature>
<evidence type="ECO:0000259" key="10">
    <source>
        <dbReference type="Pfam" id="PF02784"/>
    </source>
</evidence>
<dbReference type="FunFam" id="3.20.20.10:FF:000003">
    <property type="entry name" value="Diaminopimelate decarboxylase"/>
    <property type="match status" value="1"/>
</dbReference>
<dbReference type="Pfam" id="PF00278">
    <property type="entry name" value="Orn_DAP_Arg_deC"/>
    <property type="match status" value="1"/>
</dbReference>
<dbReference type="SUPFAM" id="SSF50621">
    <property type="entry name" value="Alanine racemase C-terminal domain-like"/>
    <property type="match status" value="1"/>
</dbReference>
<dbReference type="PANTHER" id="PTHR43727:SF2">
    <property type="entry name" value="GROUP IV DECARBOXYLASE"/>
    <property type="match status" value="1"/>
</dbReference>
<keyword evidence="12" id="KW-1185">Reference proteome</keyword>
<dbReference type="GO" id="GO:0008836">
    <property type="term" value="F:diaminopimelate decarboxylase activity"/>
    <property type="evidence" value="ECO:0007669"/>
    <property type="project" value="UniProtKB-UniRule"/>
</dbReference>
<dbReference type="EC" id="4.1.1.20" evidence="5 8"/>
<dbReference type="AlphaFoldDB" id="A0A923DW64"/>
<dbReference type="Gene3D" id="3.20.20.10">
    <property type="entry name" value="Alanine racemase"/>
    <property type="match status" value="1"/>
</dbReference>
<comment type="caution">
    <text evidence="11">The sequence shown here is derived from an EMBL/GenBank/DDBJ whole genome shotgun (WGS) entry which is preliminary data.</text>
</comment>
<name>A0A923DW64_9SPHI</name>
<evidence type="ECO:0000256" key="3">
    <source>
        <dbReference type="ARBA" id="ARBA00022898"/>
    </source>
</evidence>
<evidence type="ECO:0000256" key="8">
    <source>
        <dbReference type="RuleBase" id="RU003738"/>
    </source>
</evidence>
<evidence type="ECO:0000256" key="6">
    <source>
        <dbReference type="PIRSR" id="PIRSR600183-50"/>
    </source>
</evidence>
<feature type="domain" description="Orn/DAP/Arg decarboxylase 2 C-terminal" evidence="9">
    <location>
        <begin position="18"/>
        <end position="365"/>
    </location>
</feature>
<dbReference type="EMBL" id="WNXD01000001">
    <property type="protein sequence ID" value="MBB2145084.1"/>
    <property type="molecule type" value="Genomic_DNA"/>
</dbReference>
<evidence type="ECO:0000256" key="7">
    <source>
        <dbReference type="RuleBase" id="RU003737"/>
    </source>
</evidence>
<dbReference type="InterPro" id="IPR022644">
    <property type="entry name" value="De-COase2_N"/>
</dbReference>
<evidence type="ECO:0000256" key="4">
    <source>
        <dbReference type="ARBA" id="ARBA00023239"/>
    </source>
</evidence>
<dbReference type="PRINTS" id="PR01181">
    <property type="entry name" value="DAPDCRBXLASE"/>
</dbReference>
<dbReference type="Pfam" id="PF02784">
    <property type="entry name" value="Orn_Arg_deC_N"/>
    <property type="match status" value="1"/>
</dbReference>
<feature type="active site" description="Proton donor" evidence="6">
    <location>
        <position position="338"/>
    </location>
</feature>
<dbReference type="PROSITE" id="PS00879">
    <property type="entry name" value="ODR_DC_2_2"/>
    <property type="match status" value="1"/>
</dbReference>
<dbReference type="InterPro" id="IPR009006">
    <property type="entry name" value="Ala_racemase/Decarboxylase_C"/>
</dbReference>
<evidence type="ECO:0000256" key="1">
    <source>
        <dbReference type="ARBA" id="ARBA00001933"/>
    </source>
</evidence>
<dbReference type="PROSITE" id="PS00878">
    <property type="entry name" value="ODR_DC_2_1"/>
    <property type="match status" value="1"/>
</dbReference>
<dbReference type="RefSeq" id="WP_182921744.1">
    <property type="nucleotide sequence ID" value="NZ_WNXD01000001.1"/>
</dbReference>
<keyword evidence="3 6" id="KW-0663">Pyridoxal phosphate</keyword>
<keyword evidence="4 8" id="KW-0456">Lyase</keyword>
<comment type="catalytic activity">
    <reaction evidence="8">
        <text>meso-2,6-diaminopimelate + H(+) = L-lysine + CO2</text>
        <dbReference type="Rhea" id="RHEA:15101"/>
        <dbReference type="ChEBI" id="CHEBI:15378"/>
        <dbReference type="ChEBI" id="CHEBI:16526"/>
        <dbReference type="ChEBI" id="CHEBI:32551"/>
        <dbReference type="ChEBI" id="CHEBI:57791"/>
        <dbReference type="EC" id="4.1.1.20"/>
    </reaction>
</comment>
<feature type="modified residue" description="N6-(pyridoxal phosphate)lysine" evidence="6">
    <location>
        <position position="48"/>
    </location>
</feature>
<dbReference type="InterPro" id="IPR000183">
    <property type="entry name" value="Orn/DAP/Arg_de-COase"/>
</dbReference>
<protein>
    <recommendedName>
        <fullName evidence="5 8">Diaminopimelate decarboxylase</fullName>
        <ecNumber evidence="5 8">4.1.1.20</ecNumber>
    </recommendedName>
</protein>
<dbReference type="NCBIfam" id="TIGR01048">
    <property type="entry name" value="lysA"/>
    <property type="match status" value="1"/>
</dbReference>
<dbReference type="InterPro" id="IPR022657">
    <property type="entry name" value="De-COase2_CS"/>
</dbReference>
<organism evidence="11 12">
    <name type="scientific">Pedobacter planticolens</name>
    <dbReference type="NCBI Taxonomy" id="2679964"/>
    <lineage>
        <taxon>Bacteria</taxon>
        <taxon>Pseudomonadati</taxon>
        <taxon>Bacteroidota</taxon>
        <taxon>Sphingobacteriia</taxon>
        <taxon>Sphingobacteriales</taxon>
        <taxon>Sphingobacteriaceae</taxon>
        <taxon>Pedobacter</taxon>
    </lineage>
</organism>
<dbReference type="CDD" id="cd06828">
    <property type="entry name" value="PLPDE_III_DapDC"/>
    <property type="match status" value="1"/>
</dbReference>
<dbReference type="PRINTS" id="PR01179">
    <property type="entry name" value="ODADCRBXLASE"/>
</dbReference>
<dbReference type="InterPro" id="IPR022653">
    <property type="entry name" value="De-COase2_pyr-phos_BS"/>
</dbReference>
<evidence type="ECO:0000256" key="2">
    <source>
        <dbReference type="ARBA" id="ARBA00022793"/>
    </source>
</evidence>
<proteinExistence type="inferred from homology"/>
<comment type="pathway">
    <text evidence="8">Amino-acid biosynthesis; L-lysine biosynthesis via DAP pathway; L-lysine from DL-2,6-diaminopimelate: step 1/1.</text>
</comment>
<dbReference type="SUPFAM" id="SSF51419">
    <property type="entry name" value="PLP-binding barrel"/>
    <property type="match status" value="1"/>
</dbReference>
<comment type="cofactor">
    <cofactor evidence="1 6 8">
        <name>pyridoxal 5'-phosphate</name>
        <dbReference type="ChEBI" id="CHEBI:597326"/>
    </cofactor>
</comment>
<evidence type="ECO:0000259" key="9">
    <source>
        <dbReference type="Pfam" id="PF00278"/>
    </source>
</evidence>
<evidence type="ECO:0000256" key="5">
    <source>
        <dbReference type="NCBIfam" id="TIGR01048"/>
    </source>
</evidence>